<feature type="transmembrane region" description="Helical" evidence="1">
    <location>
        <begin position="336"/>
        <end position="357"/>
    </location>
</feature>
<feature type="transmembrane region" description="Helical" evidence="1">
    <location>
        <begin position="300"/>
        <end position="324"/>
    </location>
</feature>
<evidence type="ECO:0000313" key="3">
    <source>
        <dbReference type="Proteomes" id="UP000606922"/>
    </source>
</evidence>
<dbReference type="InterPro" id="IPR036259">
    <property type="entry name" value="MFS_trans_sf"/>
</dbReference>
<dbReference type="AlphaFoldDB" id="A0A916SQX6"/>
<feature type="transmembrane region" description="Helical" evidence="1">
    <location>
        <begin position="363"/>
        <end position="384"/>
    </location>
</feature>
<dbReference type="GO" id="GO:0022857">
    <property type="term" value="F:transmembrane transporter activity"/>
    <property type="evidence" value="ECO:0007669"/>
    <property type="project" value="InterPro"/>
</dbReference>
<reference evidence="2" key="1">
    <citation type="journal article" date="2014" name="Int. J. Syst. Evol. Microbiol.">
        <title>Complete genome sequence of Corynebacterium casei LMG S-19264T (=DSM 44701T), isolated from a smear-ripened cheese.</title>
        <authorList>
            <consortium name="US DOE Joint Genome Institute (JGI-PGF)"/>
            <person name="Walter F."/>
            <person name="Albersmeier A."/>
            <person name="Kalinowski J."/>
            <person name="Ruckert C."/>
        </authorList>
    </citation>
    <scope>NUCLEOTIDE SEQUENCE</scope>
    <source>
        <strain evidence="2">CGMCC 1.12813</strain>
    </source>
</reference>
<dbReference type="Gene3D" id="1.20.1250.20">
    <property type="entry name" value="MFS general substrate transporter like domains"/>
    <property type="match status" value="1"/>
</dbReference>
<reference evidence="2" key="2">
    <citation type="submission" date="2020-09" db="EMBL/GenBank/DDBJ databases">
        <authorList>
            <person name="Sun Q."/>
            <person name="Zhou Y."/>
        </authorList>
    </citation>
    <scope>NUCLEOTIDE SEQUENCE</scope>
    <source>
        <strain evidence="2">CGMCC 1.12813</strain>
    </source>
</reference>
<dbReference type="Pfam" id="PF07690">
    <property type="entry name" value="MFS_1"/>
    <property type="match status" value="1"/>
</dbReference>
<feature type="transmembrane region" description="Helical" evidence="1">
    <location>
        <begin position="249"/>
        <end position="270"/>
    </location>
</feature>
<feature type="transmembrane region" description="Helical" evidence="1">
    <location>
        <begin position="45"/>
        <end position="65"/>
    </location>
</feature>
<dbReference type="EMBL" id="BMGB01000002">
    <property type="protein sequence ID" value="GGB11318.1"/>
    <property type="molecule type" value="Genomic_DNA"/>
</dbReference>
<evidence type="ECO:0000313" key="2">
    <source>
        <dbReference type="EMBL" id="GGB11318.1"/>
    </source>
</evidence>
<dbReference type="SUPFAM" id="SSF103473">
    <property type="entry name" value="MFS general substrate transporter"/>
    <property type="match status" value="1"/>
</dbReference>
<evidence type="ECO:0000256" key="1">
    <source>
        <dbReference type="SAM" id="Phobius"/>
    </source>
</evidence>
<keyword evidence="1" id="KW-1133">Transmembrane helix</keyword>
<name>A0A916SQX6_9MICO</name>
<proteinExistence type="predicted"/>
<feature type="transmembrane region" description="Helical" evidence="1">
    <location>
        <begin position="77"/>
        <end position="95"/>
    </location>
</feature>
<gene>
    <name evidence="2" type="ORF">GCM10010979_27030</name>
</gene>
<feature type="transmembrane region" description="Helical" evidence="1">
    <location>
        <begin position="216"/>
        <end position="237"/>
    </location>
</feature>
<dbReference type="InterPro" id="IPR011701">
    <property type="entry name" value="MFS"/>
</dbReference>
<dbReference type="PANTHER" id="PTHR23542">
    <property type="match status" value="1"/>
</dbReference>
<dbReference type="Proteomes" id="UP000606922">
    <property type="component" value="Unassembled WGS sequence"/>
</dbReference>
<sequence>MNPLRVVLGTPSAVYLLASSLVGRLPSAMAALAIVQLVRLQGGDYALAGTMTAVYIVAGAVGQPVLGRVVDRTGQTLVLVVAAVVSSLGFVVVAACAAEAPVLALLGAILAGLFTPPLEPSLRSLWPRIVPEGRPLKAAFSLDAGAQELVFIVGPLLTVLGISAFGATGNVLFAAALGLAGTVAFALNRVSRTAGASENPDAPRLSPVRSARFRRLVAFTFGVGIPVGVLTISVTVFGERHGIEGFAGWALAANAFGALVGATTLALRPLRRAPQRLLARCGLLLAAFYLPLALAELPPAVWLALAVVAGFMLPPTLAQIFESVAHVADRGSLTEANAWVVSAMSVGVAAGTLGGGLVAGLEFAVPVMVLGGSVATALLALLVLPARMTTPSQQPAPVGSAAG</sequence>
<comment type="caution">
    <text evidence="2">The sequence shown here is derived from an EMBL/GenBank/DDBJ whole genome shotgun (WGS) entry which is preliminary data.</text>
</comment>
<protein>
    <submittedName>
        <fullName evidence="2">MFS transporter</fullName>
    </submittedName>
</protein>
<feature type="transmembrane region" description="Helical" evidence="1">
    <location>
        <begin position="277"/>
        <end position="294"/>
    </location>
</feature>
<keyword evidence="1" id="KW-0472">Membrane</keyword>
<keyword evidence="1" id="KW-0812">Transmembrane</keyword>
<feature type="transmembrane region" description="Helical" evidence="1">
    <location>
        <begin position="171"/>
        <end position="187"/>
    </location>
</feature>
<dbReference type="RefSeq" id="WP_188511315.1">
    <property type="nucleotide sequence ID" value="NZ_BMGB01000002.1"/>
</dbReference>
<keyword evidence="3" id="KW-1185">Reference proteome</keyword>
<organism evidence="2 3">
    <name type="scientific">Conyzicola nivalis</name>
    <dbReference type="NCBI Taxonomy" id="1477021"/>
    <lineage>
        <taxon>Bacteria</taxon>
        <taxon>Bacillati</taxon>
        <taxon>Actinomycetota</taxon>
        <taxon>Actinomycetes</taxon>
        <taxon>Micrococcales</taxon>
        <taxon>Microbacteriaceae</taxon>
        <taxon>Conyzicola</taxon>
    </lineage>
</organism>
<dbReference type="PANTHER" id="PTHR23542:SF1">
    <property type="entry name" value="MAJOR FACILITATOR SUPERFAMILY (MFS) PROFILE DOMAIN-CONTAINING PROTEIN"/>
    <property type="match status" value="1"/>
</dbReference>
<accession>A0A916SQX6</accession>